<dbReference type="PRINTS" id="PR01078">
    <property type="entry name" value="AMINACHANNEL"/>
</dbReference>
<dbReference type="GO" id="GO:0015280">
    <property type="term" value="F:ligand-gated sodium channel activity"/>
    <property type="evidence" value="ECO:0007669"/>
    <property type="project" value="TreeGrafter"/>
</dbReference>
<dbReference type="InterPro" id="IPR001873">
    <property type="entry name" value="ENaC"/>
</dbReference>
<keyword evidence="9 15" id="KW-0472">Membrane</keyword>
<dbReference type="PANTHER" id="PTHR11690:SF282">
    <property type="entry name" value="DEGENERIN-LIKE PROTEIN ASIC-1"/>
    <property type="match status" value="1"/>
</dbReference>
<keyword evidence="11 13" id="KW-0739">Sodium transport</keyword>
<evidence type="ECO:0000313" key="17">
    <source>
        <dbReference type="Proteomes" id="UP000218231"/>
    </source>
</evidence>
<evidence type="ECO:0000256" key="9">
    <source>
        <dbReference type="ARBA" id="ARBA00023136"/>
    </source>
</evidence>
<evidence type="ECO:0000256" key="6">
    <source>
        <dbReference type="ARBA" id="ARBA00022989"/>
    </source>
</evidence>
<gene>
    <name evidence="16" type="ORF">WR25_13952</name>
</gene>
<evidence type="ECO:0000256" key="7">
    <source>
        <dbReference type="ARBA" id="ARBA00023053"/>
    </source>
</evidence>
<keyword evidence="6 15" id="KW-1133">Transmembrane helix</keyword>
<keyword evidence="7" id="KW-0915">Sodium</keyword>
<feature type="region of interest" description="Disordered" evidence="14">
    <location>
        <begin position="396"/>
        <end position="422"/>
    </location>
</feature>
<evidence type="ECO:0000256" key="1">
    <source>
        <dbReference type="ARBA" id="ARBA00004141"/>
    </source>
</evidence>
<protein>
    <recommendedName>
        <fullName evidence="18">Amiloride-sensitive sodium channel</fullName>
    </recommendedName>
</protein>
<evidence type="ECO:0008006" key="18">
    <source>
        <dbReference type="Google" id="ProtNLM"/>
    </source>
</evidence>
<keyword evidence="17" id="KW-1185">Reference proteome</keyword>
<feature type="transmembrane region" description="Helical" evidence="15">
    <location>
        <begin position="359"/>
        <end position="387"/>
    </location>
</feature>
<evidence type="ECO:0000256" key="4">
    <source>
        <dbReference type="ARBA" id="ARBA00022461"/>
    </source>
</evidence>
<dbReference type="STRING" id="2018661.A0A2A2J8P6"/>
<keyword evidence="4 13" id="KW-0894">Sodium channel</keyword>
<evidence type="ECO:0000256" key="10">
    <source>
        <dbReference type="ARBA" id="ARBA00023180"/>
    </source>
</evidence>
<dbReference type="Gene3D" id="1.10.287.770">
    <property type="entry name" value="YojJ-like"/>
    <property type="match status" value="1"/>
</dbReference>
<dbReference type="OrthoDB" id="6021021at2759"/>
<keyword evidence="10" id="KW-0325">Glycoprotein</keyword>
<organism evidence="16 17">
    <name type="scientific">Diploscapter pachys</name>
    <dbReference type="NCBI Taxonomy" id="2018661"/>
    <lineage>
        <taxon>Eukaryota</taxon>
        <taxon>Metazoa</taxon>
        <taxon>Ecdysozoa</taxon>
        <taxon>Nematoda</taxon>
        <taxon>Chromadorea</taxon>
        <taxon>Rhabditida</taxon>
        <taxon>Rhabditina</taxon>
        <taxon>Rhabditomorpha</taxon>
        <taxon>Rhabditoidea</taxon>
        <taxon>Rhabditidae</taxon>
        <taxon>Diploscapter</taxon>
    </lineage>
</organism>
<dbReference type="Pfam" id="PF00858">
    <property type="entry name" value="ASC"/>
    <property type="match status" value="1"/>
</dbReference>
<comment type="caution">
    <text evidence="16">The sequence shown here is derived from an EMBL/GenBank/DDBJ whole genome shotgun (WGS) entry which is preliminary data.</text>
</comment>
<keyword evidence="3 13" id="KW-0813">Transport</keyword>
<evidence type="ECO:0000313" key="16">
    <source>
        <dbReference type="EMBL" id="PAV58015.1"/>
    </source>
</evidence>
<comment type="similarity">
    <text evidence="2 13">Belongs to the amiloride-sensitive sodium channel (TC 1.A.6) family.</text>
</comment>
<accession>A0A2A2J8P6</accession>
<dbReference type="FunFam" id="1.10.287.770:FF:000001">
    <property type="entry name" value="Acid-sensing ion channel subunit 1"/>
    <property type="match status" value="1"/>
</dbReference>
<dbReference type="Proteomes" id="UP000218231">
    <property type="component" value="Unassembled WGS sequence"/>
</dbReference>
<reference evidence="16 17" key="1">
    <citation type="journal article" date="2017" name="Curr. Biol.">
        <title>Genome architecture and evolution of a unichromosomal asexual nematode.</title>
        <authorList>
            <person name="Fradin H."/>
            <person name="Zegar C."/>
            <person name="Gutwein M."/>
            <person name="Lucas J."/>
            <person name="Kovtun M."/>
            <person name="Corcoran D."/>
            <person name="Baugh L.R."/>
            <person name="Kiontke K."/>
            <person name="Gunsalus K."/>
            <person name="Fitch D.H."/>
            <person name="Piano F."/>
        </authorList>
    </citation>
    <scope>NUCLEOTIDE SEQUENCE [LARGE SCALE GENOMIC DNA]</scope>
    <source>
        <strain evidence="16">PF1309</strain>
    </source>
</reference>
<evidence type="ECO:0000256" key="13">
    <source>
        <dbReference type="RuleBase" id="RU000679"/>
    </source>
</evidence>
<evidence type="ECO:0000256" key="15">
    <source>
        <dbReference type="SAM" id="Phobius"/>
    </source>
</evidence>
<evidence type="ECO:0000256" key="12">
    <source>
        <dbReference type="ARBA" id="ARBA00023303"/>
    </source>
</evidence>
<keyword evidence="5 13" id="KW-0812">Transmembrane</keyword>
<evidence type="ECO:0000256" key="14">
    <source>
        <dbReference type="SAM" id="MobiDB-lite"/>
    </source>
</evidence>
<name>A0A2A2J8P6_9BILA</name>
<dbReference type="PANTHER" id="PTHR11690">
    <property type="entry name" value="AMILORIDE-SENSITIVE SODIUM CHANNEL-RELATED"/>
    <property type="match status" value="1"/>
</dbReference>
<evidence type="ECO:0000256" key="8">
    <source>
        <dbReference type="ARBA" id="ARBA00023065"/>
    </source>
</evidence>
<feature type="compositionally biased region" description="Polar residues" evidence="14">
    <location>
        <begin position="404"/>
        <end position="422"/>
    </location>
</feature>
<proteinExistence type="inferred from homology"/>
<dbReference type="GO" id="GO:0005886">
    <property type="term" value="C:plasma membrane"/>
    <property type="evidence" value="ECO:0007669"/>
    <property type="project" value="TreeGrafter"/>
</dbReference>
<keyword evidence="8 13" id="KW-0406">Ion transport</keyword>
<evidence type="ECO:0000256" key="3">
    <source>
        <dbReference type="ARBA" id="ARBA00022448"/>
    </source>
</evidence>
<sequence length="434" mass="49023">MCVRIDAIESNATLIEQLPAIWEIPKTTPASIVEKKRADTEKAYGYKGVKDPIALKAKAMENIIFAVDQLTADQKYTITYNRSEFIIKCSFNQEECDLENDFVTYLDPTFGACFTYHSANESRSISSGRAGPNYGLRIEVLVNITEYLPTTEAAGVRLTVHSHDEQPFPDTHGFSAPTGFVSSFGIKLQSITRLPAPYGDCVEDGKDEKFIYTDKAYSTEGCQRSCIQKYLFDNCGCGDPRYPPYKTNRNCPVDDPNKRSCINRQFLNATKQSTSKDCTCKQPCRETVYSVSYSAARWPAVPADLSGCPIGLSPQHCLLYKREQGAMVEVYFEKLNYESLLEREAFGWSNLLSDFGGQLGLWMGVSVISVMEVLIFFCDLIFTFLGIKRHKQKTNKLNNRRASLRNSIRNKTDSNKVNNNVDYDSMLENHDHQH</sequence>
<dbReference type="EMBL" id="LIAE01010607">
    <property type="protein sequence ID" value="PAV58015.1"/>
    <property type="molecule type" value="Genomic_DNA"/>
</dbReference>
<evidence type="ECO:0000256" key="11">
    <source>
        <dbReference type="ARBA" id="ARBA00023201"/>
    </source>
</evidence>
<dbReference type="AlphaFoldDB" id="A0A2A2J8P6"/>
<evidence type="ECO:0000256" key="2">
    <source>
        <dbReference type="ARBA" id="ARBA00007193"/>
    </source>
</evidence>
<keyword evidence="12 13" id="KW-0407">Ion channel</keyword>
<comment type="subcellular location">
    <subcellularLocation>
        <location evidence="1">Membrane</location>
        <topology evidence="1">Multi-pass membrane protein</topology>
    </subcellularLocation>
</comment>
<evidence type="ECO:0000256" key="5">
    <source>
        <dbReference type="ARBA" id="ARBA00022692"/>
    </source>
</evidence>
<dbReference type="Gene3D" id="2.60.470.10">
    <property type="entry name" value="Acid-sensing ion channels like domains"/>
    <property type="match status" value="1"/>
</dbReference>